<evidence type="ECO:0000256" key="2">
    <source>
        <dbReference type="SAM" id="SignalP"/>
    </source>
</evidence>
<protein>
    <submittedName>
        <fullName evidence="3">Uncharacterized protein</fullName>
    </submittedName>
</protein>
<gene>
    <name evidence="3" type="ORF">PG994_012998</name>
</gene>
<dbReference type="RefSeq" id="XP_066709368.1">
    <property type="nucleotide sequence ID" value="XM_066864407.1"/>
</dbReference>
<dbReference type="EMBL" id="JAQQWL010000013">
    <property type="protein sequence ID" value="KAK8042515.1"/>
    <property type="molecule type" value="Genomic_DNA"/>
</dbReference>
<feature type="region of interest" description="Disordered" evidence="1">
    <location>
        <begin position="67"/>
        <end position="100"/>
    </location>
</feature>
<dbReference type="GeneID" id="92097470"/>
<feature type="chain" id="PRO_5045201027" evidence="2">
    <location>
        <begin position="20"/>
        <end position="130"/>
    </location>
</feature>
<reference evidence="3 4" key="1">
    <citation type="submission" date="2023-01" db="EMBL/GenBank/DDBJ databases">
        <title>Analysis of 21 Apiospora genomes using comparative genomics revels a genus with tremendous synthesis potential of carbohydrate active enzymes and secondary metabolites.</title>
        <authorList>
            <person name="Sorensen T."/>
        </authorList>
    </citation>
    <scope>NUCLEOTIDE SEQUENCE [LARGE SCALE GENOMIC DNA]</scope>
    <source>
        <strain evidence="3 4">CBS 135458</strain>
    </source>
</reference>
<comment type="caution">
    <text evidence="3">The sequence shown here is derived from an EMBL/GenBank/DDBJ whole genome shotgun (WGS) entry which is preliminary data.</text>
</comment>
<accession>A0ABR1T936</accession>
<evidence type="ECO:0000313" key="4">
    <source>
        <dbReference type="Proteomes" id="UP001480595"/>
    </source>
</evidence>
<feature type="signal peptide" evidence="2">
    <location>
        <begin position="1"/>
        <end position="19"/>
    </location>
</feature>
<keyword evidence="4" id="KW-1185">Reference proteome</keyword>
<sequence length="130" mass="13920">MYTIAQLLVAVLAVTPALALPTIFPDDLSPVDFSNFPERPSSSKLLPGAHAVPTVTARVARVSAEEVATASQAPQEPETAKELIRIHPRSIDGNKMGGTMRTKRVAVHRQHGTRKGHPAWASAIIQPIST</sequence>
<keyword evidence="2" id="KW-0732">Signal</keyword>
<dbReference type="Proteomes" id="UP001480595">
    <property type="component" value="Unassembled WGS sequence"/>
</dbReference>
<evidence type="ECO:0000313" key="3">
    <source>
        <dbReference type="EMBL" id="KAK8042515.1"/>
    </source>
</evidence>
<proteinExistence type="predicted"/>
<organism evidence="3 4">
    <name type="scientific">Apiospora phragmitis</name>
    <dbReference type="NCBI Taxonomy" id="2905665"/>
    <lineage>
        <taxon>Eukaryota</taxon>
        <taxon>Fungi</taxon>
        <taxon>Dikarya</taxon>
        <taxon>Ascomycota</taxon>
        <taxon>Pezizomycotina</taxon>
        <taxon>Sordariomycetes</taxon>
        <taxon>Xylariomycetidae</taxon>
        <taxon>Amphisphaeriales</taxon>
        <taxon>Apiosporaceae</taxon>
        <taxon>Apiospora</taxon>
    </lineage>
</organism>
<name>A0ABR1T936_9PEZI</name>
<evidence type="ECO:0000256" key="1">
    <source>
        <dbReference type="SAM" id="MobiDB-lite"/>
    </source>
</evidence>
<feature type="compositionally biased region" description="Basic and acidic residues" evidence="1">
    <location>
        <begin position="78"/>
        <end position="92"/>
    </location>
</feature>